<reference evidence="1 2" key="1">
    <citation type="submission" date="2024-04" db="EMBL/GenBank/DDBJ databases">
        <authorList>
            <person name="Fracassetti M."/>
        </authorList>
    </citation>
    <scope>NUCLEOTIDE SEQUENCE [LARGE SCALE GENOMIC DNA]</scope>
</reference>
<evidence type="ECO:0000313" key="2">
    <source>
        <dbReference type="Proteomes" id="UP001497516"/>
    </source>
</evidence>
<gene>
    <name evidence="1" type="ORF">LTRI10_LOCUS46689</name>
</gene>
<sequence length="90" mass="10160">MLYGAFLVDVYVSMMLCGAPDCHVAVRSTWLCLCFDDVVRSILISMLLFGARGSVFVTTQFHGHCSFFWSIFLLDRHLFFPLPSVQSCGE</sequence>
<name>A0AAV2G8J0_9ROSI</name>
<evidence type="ECO:0008006" key="3">
    <source>
        <dbReference type="Google" id="ProtNLM"/>
    </source>
</evidence>
<keyword evidence="2" id="KW-1185">Reference proteome</keyword>
<organism evidence="1 2">
    <name type="scientific">Linum trigynum</name>
    <dbReference type="NCBI Taxonomy" id="586398"/>
    <lineage>
        <taxon>Eukaryota</taxon>
        <taxon>Viridiplantae</taxon>
        <taxon>Streptophyta</taxon>
        <taxon>Embryophyta</taxon>
        <taxon>Tracheophyta</taxon>
        <taxon>Spermatophyta</taxon>
        <taxon>Magnoliopsida</taxon>
        <taxon>eudicotyledons</taxon>
        <taxon>Gunneridae</taxon>
        <taxon>Pentapetalae</taxon>
        <taxon>rosids</taxon>
        <taxon>fabids</taxon>
        <taxon>Malpighiales</taxon>
        <taxon>Linaceae</taxon>
        <taxon>Linum</taxon>
    </lineage>
</organism>
<proteinExistence type="predicted"/>
<evidence type="ECO:0000313" key="1">
    <source>
        <dbReference type="EMBL" id="CAL1406999.1"/>
    </source>
</evidence>
<protein>
    <recommendedName>
        <fullName evidence="3">Secreted protein</fullName>
    </recommendedName>
</protein>
<accession>A0AAV2G8J0</accession>
<dbReference type="Proteomes" id="UP001497516">
    <property type="component" value="Chromosome 8"/>
</dbReference>
<dbReference type="AlphaFoldDB" id="A0AAV2G8J0"/>
<dbReference type="EMBL" id="OZ034821">
    <property type="protein sequence ID" value="CAL1406999.1"/>
    <property type="molecule type" value="Genomic_DNA"/>
</dbReference>